<evidence type="ECO:0000313" key="1">
    <source>
        <dbReference type="EMBL" id="KAJ1160639.1"/>
    </source>
</evidence>
<organism evidence="1 2">
    <name type="scientific">Pleurodeles waltl</name>
    <name type="common">Iberian ribbed newt</name>
    <dbReference type="NCBI Taxonomy" id="8319"/>
    <lineage>
        <taxon>Eukaryota</taxon>
        <taxon>Metazoa</taxon>
        <taxon>Chordata</taxon>
        <taxon>Craniata</taxon>
        <taxon>Vertebrata</taxon>
        <taxon>Euteleostomi</taxon>
        <taxon>Amphibia</taxon>
        <taxon>Batrachia</taxon>
        <taxon>Caudata</taxon>
        <taxon>Salamandroidea</taxon>
        <taxon>Salamandridae</taxon>
        <taxon>Pleurodelinae</taxon>
        <taxon>Pleurodeles</taxon>
    </lineage>
</organism>
<dbReference type="EMBL" id="JANPWB010000008">
    <property type="protein sequence ID" value="KAJ1160639.1"/>
    <property type="molecule type" value="Genomic_DNA"/>
</dbReference>
<evidence type="ECO:0000313" key="2">
    <source>
        <dbReference type="Proteomes" id="UP001066276"/>
    </source>
</evidence>
<comment type="caution">
    <text evidence="1">The sequence shown here is derived from an EMBL/GenBank/DDBJ whole genome shotgun (WGS) entry which is preliminary data.</text>
</comment>
<accession>A0AAV7SAS4</accession>
<dbReference type="Proteomes" id="UP001066276">
    <property type="component" value="Chromosome 4_2"/>
</dbReference>
<keyword evidence="2" id="KW-1185">Reference proteome</keyword>
<proteinExistence type="predicted"/>
<dbReference type="AlphaFoldDB" id="A0AAV7SAS4"/>
<gene>
    <name evidence="1" type="ORF">NDU88_001134</name>
</gene>
<name>A0AAV7SAS4_PLEWA</name>
<protein>
    <submittedName>
        <fullName evidence="1">Uncharacterized protein</fullName>
    </submittedName>
</protein>
<reference evidence="1" key="1">
    <citation type="journal article" date="2022" name="bioRxiv">
        <title>Sequencing and chromosome-scale assembly of the giantPleurodeles waltlgenome.</title>
        <authorList>
            <person name="Brown T."/>
            <person name="Elewa A."/>
            <person name="Iarovenko S."/>
            <person name="Subramanian E."/>
            <person name="Araus A.J."/>
            <person name="Petzold A."/>
            <person name="Susuki M."/>
            <person name="Suzuki K.-i.T."/>
            <person name="Hayashi T."/>
            <person name="Toyoda A."/>
            <person name="Oliveira C."/>
            <person name="Osipova E."/>
            <person name="Leigh N.D."/>
            <person name="Simon A."/>
            <person name="Yun M.H."/>
        </authorList>
    </citation>
    <scope>NUCLEOTIDE SEQUENCE</scope>
    <source>
        <strain evidence="1">20211129_DDA</strain>
        <tissue evidence="1">Liver</tissue>
    </source>
</reference>
<sequence length="178" mass="19339">MGGCPCTPVLAFPCGGFCDGDLVGEGCVFFDLSNVDVFCKCVCVDSWIVIVWAYFCWRDGGGLVIASFSLAFGVADFCGCLHFGGLPVVGQNDRGGLPRRENHKKLTEQVSTNEAALSAMLPSVTKVRAHPTTLQEETGLVRWRVDDAMDQARQNNIRVVGMPEKIEGPCTDYIWNIG</sequence>